<dbReference type="RefSeq" id="WP_144992824.1">
    <property type="nucleotide sequence ID" value="NZ_VNJK01000003.1"/>
</dbReference>
<dbReference type="PANTHER" id="PTHR44943:SF8">
    <property type="entry name" value="TPR REPEAT-CONTAINING PROTEIN MJ0263"/>
    <property type="match status" value="1"/>
</dbReference>
<keyword evidence="1" id="KW-0677">Repeat</keyword>
<keyword evidence="2 3" id="KW-0802">TPR repeat</keyword>
<dbReference type="OrthoDB" id="600613at2"/>
<dbReference type="AlphaFoldDB" id="A0A559IK81"/>
<dbReference type="SMART" id="SM00028">
    <property type="entry name" value="TPR"/>
    <property type="match status" value="4"/>
</dbReference>
<dbReference type="Pfam" id="PF14559">
    <property type="entry name" value="TPR_19"/>
    <property type="match status" value="1"/>
</dbReference>
<evidence type="ECO:0000256" key="1">
    <source>
        <dbReference type="ARBA" id="ARBA00022737"/>
    </source>
</evidence>
<feature type="repeat" description="TPR" evidence="3">
    <location>
        <begin position="26"/>
        <end position="59"/>
    </location>
</feature>
<dbReference type="PROSITE" id="PS50005">
    <property type="entry name" value="TPR"/>
    <property type="match status" value="2"/>
</dbReference>
<feature type="repeat" description="TPR" evidence="3">
    <location>
        <begin position="228"/>
        <end position="261"/>
    </location>
</feature>
<evidence type="ECO:0000313" key="4">
    <source>
        <dbReference type="EMBL" id="TVX88031.1"/>
    </source>
</evidence>
<proteinExistence type="predicted"/>
<evidence type="ECO:0000256" key="3">
    <source>
        <dbReference type="PROSITE-ProRule" id="PRU00339"/>
    </source>
</evidence>
<gene>
    <name evidence="4" type="ORF">FPZ44_19110</name>
</gene>
<dbReference type="InterPro" id="IPR051685">
    <property type="entry name" value="Ycf3/AcsC/BcsC/TPR_MFPF"/>
</dbReference>
<comment type="caution">
    <text evidence="4">The sequence shown here is derived from an EMBL/GenBank/DDBJ whole genome shotgun (WGS) entry which is preliminary data.</text>
</comment>
<name>A0A559IK81_9BACL</name>
<dbReference type="PANTHER" id="PTHR44943">
    <property type="entry name" value="CELLULOSE SYNTHASE OPERON PROTEIN C"/>
    <property type="match status" value="1"/>
</dbReference>
<accession>A0A559IK81</accession>
<dbReference type="InterPro" id="IPR019734">
    <property type="entry name" value="TPR_rpt"/>
</dbReference>
<dbReference type="SUPFAM" id="SSF48452">
    <property type="entry name" value="TPR-like"/>
    <property type="match status" value="2"/>
</dbReference>
<dbReference type="Gene3D" id="1.25.40.10">
    <property type="entry name" value="Tetratricopeptide repeat domain"/>
    <property type="match status" value="2"/>
</dbReference>
<sequence length="636" mass="73104">MADNKPQSTGTDLVSTAKIVAFPVDGAAYAERGMKALERLRYDKALTYFRKAVQCEPDNPLHQCNLAGVLAESGQFEESNRILEHVVHHVEPEMTDCFYYMANNCAYLEQFEQAESLLRHYLKEDPYGAYAEEAEEMLQMLMNDMRHSNQPVLSKAERLKGMKAQLSESFSSKELELDDDAVEEQENLYSDNESEISHERARALLEEGKFTEAERMLLEVLEQDPDYLAAWNNLALAYYYMGRFDEAVSTLENVLDRDSGNLHALCNLVIFEKHAGNDARVADLVQVLSKTEPFHQEHAFKLATTMGSLGEHSEAYRHLKRIIIKGAVSDASVYHYAAVAACHVNRYDEAGRWWATCRRLDNESGVAAYYIEQLQQVVDGKLDPMPSYHYRIPYEEERRRQEQKLKRQMNTLHFKSPEGLQAVGRDDAAALETAWEQQLKTDPLVRSSLFWALRFGETGTKLQALQAIHMLHDEEAKEALHSLLLDPAQELYLKQVAFYMLRKMGVEGPIQFELQGEELSQSNNHLANHLPEWKEVWQKVLTTTESHMQGRYNVFMLHDVETMWIEFLTQLYPDVPRLQKAESWSAALEYRVAQLYQCDVTLEQLAERYGTSSATISKHVKRMDEVSEIDTMNVTQ</sequence>
<dbReference type="InterPro" id="IPR011990">
    <property type="entry name" value="TPR-like_helical_dom_sf"/>
</dbReference>
<protein>
    <submittedName>
        <fullName evidence="4">Tetratricopeptide repeat protein</fullName>
    </submittedName>
</protein>
<dbReference type="Proteomes" id="UP000318102">
    <property type="component" value="Unassembled WGS sequence"/>
</dbReference>
<evidence type="ECO:0000256" key="2">
    <source>
        <dbReference type="ARBA" id="ARBA00022803"/>
    </source>
</evidence>
<organism evidence="4 5">
    <name type="scientific">Paenibacillus agilis</name>
    <dbReference type="NCBI Taxonomy" id="3020863"/>
    <lineage>
        <taxon>Bacteria</taxon>
        <taxon>Bacillati</taxon>
        <taxon>Bacillota</taxon>
        <taxon>Bacilli</taxon>
        <taxon>Bacillales</taxon>
        <taxon>Paenibacillaceae</taxon>
        <taxon>Paenibacillus</taxon>
    </lineage>
</organism>
<dbReference type="EMBL" id="VNJK01000003">
    <property type="protein sequence ID" value="TVX88031.1"/>
    <property type="molecule type" value="Genomic_DNA"/>
</dbReference>
<reference evidence="4 5" key="1">
    <citation type="submission" date="2019-07" db="EMBL/GenBank/DDBJ databases">
        <authorList>
            <person name="Kim J."/>
        </authorList>
    </citation>
    <scope>NUCLEOTIDE SEQUENCE [LARGE SCALE GENOMIC DNA]</scope>
    <source>
        <strain evidence="4 5">N4</strain>
    </source>
</reference>
<evidence type="ECO:0000313" key="5">
    <source>
        <dbReference type="Proteomes" id="UP000318102"/>
    </source>
</evidence>
<keyword evidence="5" id="KW-1185">Reference proteome</keyword>